<gene>
    <name evidence="1" type="ORF">WDV06_10620</name>
</gene>
<comment type="caution">
    <text evidence="1">The sequence shown here is derived from an EMBL/GenBank/DDBJ whole genome shotgun (WGS) entry which is preliminary data.</text>
</comment>
<evidence type="ECO:0008006" key="3">
    <source>
        <dbReference type="Google" id="ProtNLM"/>
    </source>
</evidence>
<dbReference type="Proteomes" id="UP001610631">
    <property type="component" value="Unassembled WGS sequence"/>
</dbReference>
<organism evidence="1 2">
    <name type="scientific">Streptomyces racemochromogenes</name>
    <dbReference type="NCBI Taxonomy" id="67353"/>
    <lineage>
        <taxon>Bacteria</taxon>
        <taxon>Bacillati</taxon>
        <taxon>Actinomycetota</taxon>
        <taxon>Actinomycetes</taxon>
        <taxon>Kitasatosporales</taxon>
        <taxon>Streptomycetaceae</taxon>
        <taxon>Streptomyces</taxon>
    </lineage>
</organism>
<name>A0ABW7PB00_9ACTN</name>
<dbReference type="EMBL" id="JBBDHD010000020">
    <property type="protein sequence ID" value="MFH7595540.1"/>
    <property type="molecule type" value="Genomic_DNA"/>
</dbReference>
<evidence type="ECO:0000313" key="2">
    <source>
        <dbReference type="Proteomes" id="UP001610631"/>
    </source>
</evidence>
<dbReference type="RefSeq" id="WP_395509399.1">
    <property type="nucleotide sequence ID" value="NZ_JBBDHD010000020.1"/>
</dbReference>
<keyword evidence="2" id="KW-1185">Reference proteome</keyword>
<protein>
    <recommendedName>
        <fullName evidence="3">Secreted protein</fullName>
    </recommendedName>
</protein>
<proteinExistence type="predicted"/>
<accession>A0ABW7PB00</accession>
<reference evidence="1 2" key="1">
    <citation type="submission" date="2024-03" db="EMBL/GenBank/DDBJ databases">
        <title>Whole genome sequencing of Streptomyces racemochromogenes, to identify antimicrobial biosynthetic gene clusters.</title>
        <authorList>
            <person name="Suryawanshi P."/>
            <person name="Krishnaraj P.U."/>
            <person name="Arun Y.P."/>
            <person name="Suryawanshi M.P."/>
            <person name="Rakshit O."/>
        </authorList>
    </citation>
    <scope>NUCLEOTIDE SEQUENCE [LARGE SCALE GENOMIC DNA]</scope>
    <source>
        <strain evidence="1 2">AUDT626</strain>
    </source>
</reference>
<evidence type="ECO:0000313" key="1">
    <source>
        <dbReference type="EMBL" id="MFH7595540.1"/>
    </source>
</evidence>
<sequence>MDAALATLLVGIAGVAGTLTSGYLAQRASLRTLRRENERQRLDDLRNCYIGVNSVARTCRYALADYVQAMATTTLTDEIRQAAATAMSAHRVQYDEAQMLVSDAVLDEVRRVNGLLSVLYGLLRRIDCGVPQPDDTVERAKYLLKDLWPPLMTMREAMRRDLGVGGT</sequence>